<dbReference type="SMART" id="SM00382">
    <property type="entry name" value="AAA"/>
    <property type="match status" value="2"/>
</dbReference>
<keyword evidence="3 9" id="KW-0812">Transmembrane</keyword>
<evidence type="ECO:0000256" key="4">
    <source>
        <dbReference type="ARBA" id="ARBA00022737"/>
    </source>
</evidence>
<dbReference type="InterPro" id="IPR003439">
    <property type="entry name" value="ABC_transporter-like_ATP-bd"/>
</dbReference>
<dbReference type="Pfam" id="PF23321">
    <property type="entry name" value="R1_ABCA1"/>
    <property type="match status" value="1"/>
</dbReference>
<feature type="transmembrane region" description="Helical" evidence="9">
    <location>
        <begin position="368"/>
        <end position="389"/>
    </location>
</feature>
<dbReference type="Pfam" id="PF00005">
    <property type="entry name" value="ABC_tran"/>
    <property type="match status" value="2"/>
</dbReference>
<dbReference type="GO" id="GO:0016020">
    <property type="term" value="C:membrane"/>
    <property type="evidence" value="ECO:0007669"/>
    <property type="project" value="UniProtKB-SubCell"/>
</dbReference>
<feature type="domain" description="ABC transporter" evidence="10">
    <location>
        <begin position="1280"/>
        <end position="1510"/>
    </location>
</feature>
<keyword evidence="4" id="KW-0677">Repeat</keyword>
<evidence type="ECO:0000256" key="9">
    <source>
        <dbReference type="SAM" id="Phobius"/>
    </source>
</evidence>
<comment type="subcellular location">
    <subcellularLocation>
        <location evidence="1">Membrane</location>
        <topology evidence="1">Multi-pass membrane protein</topology>
    </subcellularLocation>
</comment>
<protein>
    <submittedName>
        <fullName evidence="11">ATP-binding cassette sub-family A member 3</fullName>
    </submittedName>
</protein>
<dbReference type="Proteomes" id="UP000198287">
    <property type="component" value="Unassembled WGS sequence"/>
</dbReference>
<feature type="transmembrane region" description="Helical" evidence="9">
    <location>
        <begin position="1106"/>
        <end position="1130"/>
    </location>
</feature>
<dbReference type="GO" id="GO:0005524">
    <property type="term" value="F:ATP binding"/>
    <property type="evidence" value="ECO:0007669"/>
    <property type="project" value="UniProtKB-KW"/>
</dbReference>
<feature type="transmembrane region" description="Helical" evidence="9">
    <location>
        <begin position="815"/>
        <end position="838"/>
    </location>
</feature>
<evidence type="ECO:0000256" key="6">
    <source>
        <dbReference type="ARBA" id="ARBA00022840"/>
    </source>
</evidence>
<evidence type="ECO:0000259" key="10">
    <source>
        <dbReference type="PROSITE" id="PS50893"/>
    </source>
</evidence>
<evidence type="ECO:0000256" key="2">
    <source>
        <dbReference type="ARBA" id="ARBA00022448"/>
    </source>
</evidence>
<dbReference type="EMBL" id="LNIX01000003">
    <property type="protein sequence ID" value="OXA56781.1"/>
    <property type="molecule type" value="Genomic_DNA"/>
</dbReference>
<evidence type="ECO:0000256" key="5">
    <source>
        <dbReference type="ARBA" id="ARBA00022741"/>
    </source>
</evidence>
<sequence length="1637" mass="185574">MTRWERSHKSWNVNAISETKELQSSNTNSSWKKLKLLLWKNYTIQMRHKWQANNFGTPYSGHIHVIIKSEDSTKATFYEPIEVTKPPYQTLWRCDKLFYAPKNNVTDWIMNGVYQKYFYDEGFEYNLTGFDTEKELIDAYQRDSGSVEADDNFIDILLASSPVLAGVVFEGDFENGEIPKDLKYKLRFPAALRGSYDIIEEQTGLKAAWFVEILYPLAQLLGPRARNKTDGGLPGYREEGFLYLQNAVDQTFMQLVYNSSKEDLDRLKQVNVKIQRYPYIPYSFDLYLFAMQGFLPLLMLMSFIYPVINITKSIVLEKEKRLKLVFCFGTNIPISIGCQIISLFEGSGQGLQWSSLFEGSSPDDNFNMAYSLIMMVFNGFLHLFITFYIEAVWPGEYGIPLPYNFFLKKWYWTGGSKDGFDFDFDTPQSINNNGTNIEPSSRNLKAGIQIKNLTKIFGRKTAVNKLNLEIYEGQITALLGHNGAGKTTTISMLTGLFPPTSGTASIAGFDIHRDMDAIRRSLGICPQHNVLFDELTVSEHLEFFCLLKGMEKHLVDPEINRLLAAVGLESKRHEKSRTLSGGMKRKLSVLIALCAGSKICLLDEPTSGMDAGSRRNIWDLIQSEKKGRTIILSTHFMEEADVLGDRIAIMAEGAVECCGSSLFLKKRYGGGYNLIIVKNPNCVIDNITNLLKHSIPDAEIDQNVGAELSYILPDSQSHLFPAVFEDLEARREELGIARVLKQAESRHSPISKDLDIVKDTSGQHMEINHMDLALLDSSFLFKKEPLKRNSGVARLFQQMWSMILKKLLHVSRNKFLVLFQLVLPLLYLNITFFALQAFPGFRNPEALNVATLERYEVVGKTTTFVKCLSTNSSSGFCSDYVDYVSSRFAVENLGDENVNNKILKELSKNLVNVNYKYIVAFEEKFNTQNNLTDLIAYFNNQPYHGPPVSLNFVSNSLLKKSNHTITTYNQPFPFSTLDSVKESGSVLTLGFQVGYNIAIAISFLISAYVVFLVRERQSGCKHLQFVSGVKFWLYWGCHFVVDYFTYSLTVIGLLICLNIHQIEEFMDREVQIYFVVLMGLFGLAILPLTYLLSFVASNPTTAYSRLVILFSIMGLVPMIAMVFICMPGFYLDHLADGVNSYLLISPNYAMGQGIMQLSVNYHLRSFCGSLEFLEDICAASNDKFCCQQLKQNYLDWERMGVGKNVVYLIISATFYIVLLLSVEFKVFKKIRDIFRKPVSILDDNESDIQDPVGLEDSDVLNEEEKIRKTDLQTLFKSERLVVRDLTKTYKKFLAVDHLNFSVQPGECFGLLGVNGAGKTTTFKQLTGDIPPTAGDAFVCSNSIRTNLRQVHENIGYTPQFDGLIDELTARETIRMFARLKGVPEKHIKDLINELGQVLIFAEHLDKRTGDLSGGNKRKVSTACALVGKPEVVLLDEPSSGMDPVARRHLWNAISMIRDAGTSIVLTTHSLEEAEALVTRMGVMVNGRFRCIGSPQHLKNKFSKGYTLIAQTKMKILDEMNEPFTRSMEERGRRRSSVRTIRGSSFVQRSPLNVRYWELALDDLRTFIEDAFPDSVLKDIHPGFVHYHVTPSDNVSWGKMFTIMEEARVKFSLEAYSVGQTSLEQVFLNFSKAQINEQ</sequence>
<dbReference type="GO" id="GO:0140359">
    <property type="term" value="F:ABC-type transporter activity"/>
    <property type="evidence" value="ECO:0007669"/>
    <property type="project" value="InterPro"/>
</dbReference>
<keyword evidence="5" id="KW-0547">Nucleotide-binding</keyword>
<dbReference type="Pfam" id="PF12698">
    <property type="entry name" value="ABC2_membrane_3"/>
    <property type="match status" value="1"/>
</dbReference>
<feature type="transmembrane region" description="Helical" evidence="9">
    <location>
        <begin position="1205"/>
        <end position="1227"/>
    </location>
</feature>
<evidence type="ECO:0000256" key="8">
    <source>
        <dbReference type="ARBA" id="ARBA00023136"/>
    </source>
</evidence>
<feature type="domain" description="ABC transporter" evidence="10">
    <location>
        <begin position="448"/>
        <end position="677"/>
    </location>
</feature>
<evidence type="ECO:0000256" key="3">
    <source>
        <dbReference type="ARBA" id="ARBA00022692"/>
    </source>
</evidence>
<dbReference type="PROSITE" id="PS00211">
    <property type="entry name" value="ABC_TRANSPORTER_1"/>
    <property type="match status" value="1"/>
</dbReference>
<organism evidence="11 12">
    <name type="scientific">Folsomia candida</name>
    <name type="common">Springtail</name>
    <dbReference type="NCBI Taxonomy" id="158441"/>
    <lineage>
        <taxon>Eukaryota</taxon>
        <taxon>Metazoa</taxon>
        <taxon>Ecdysozoa</taxon>
        <taxon>Arthropoda</taxon>
        <taxon>Hexapoda</taxon>
        <taxon>Collembola</taxon>
        <taxon>Entomobryomorpha</taxon>
        <taxon>Isotomoidea</taxon>
        <taxon>Isotomidae</taxon>
        <taxon>Proisotominae</taxon>
        <taxon>Folsomia</taxon>
    </lineage>
</organism>
<dbReference type="PROSITE" id="PS50893">
    <property type="entry name" value="ABC_TRANSPORTER_2"/>
    <property type="match status" value="2"/>
</dbReference>
<dbReference type="GO" id="GO:0016887">
    <property type="term" value="F:ATP hydrolysis activity"/>
    <property type="evidence" value="ECO:0007669"/>
    <property type="project" value="InterPro"/>
</dbReference>
<dbReference type="InterPro" id="IPR017871">
    <property type="entry name" value="ABC_transporter-like_CS"/>
</dbReference>
<dbReference type="CDD" id="cd03263">
    <property type="entry name" value="ABC_subfamily_A"/>
    <property type="match status" value="2"/>
</dbReference>
<comment type="caution">
    <text evidence="11">The sequence shown here is derived from an EMBL/GenBank/DDBJ whole genome shotgun (WGS) entry which is preliminary data.</text>
</comment>
<keyword evidence="6 11" id="KW-0067">ATP-binding</keyword>
<dbReference type="InterPro" id="IPR013525">
    <property type="entry name" value="ABC2_TM"/>
</dbReference>
<feature type="transmembrane region" description="Helical" evidence="9">
    <location>
        <begin position="1033"/>
        <end position="1060"/>
    </location>
</feature>
<dbReference type="OMA" id="HENIGYT"/>
<evidence type="ECO:0000256" key="7">
    <source>
        <dbReference type="ARBA" id="ARBA00022989"/>
    </source>
</evidence>
<feature type="transmembrane region" description="Helical" evidence="9">
    <location>
        <begin position="286"/>
        <end position="310"/>
    </location>
</feature>
<evidence type="ECO:0000313" key="12">
    <source>
        <dbReference type="Proteomes" id="UP000198287"/>
    </source>
</evidence>
<feature type="transmembrane region" description="Helical" evidence="9">
    <location>
        <begin position="993"/>
        <end position="1013"/>
    </location>
</feature>
<dbReference type="PANTHER" id="PTHR19229:SF250">
    <property type="entry name" value="ABC TRANSPORTER DOMAIN-CONTAINING PROTEIN-RELATED"/>
    <property type="match status" value="1"/>
</dbReference>
<dbReference type="OrthoDB" id="6512918at2759"/>
<keyword evidence="2" id="KW-0813">Transport</keyword>
<dbReference type="InterPro" id="IPR003593">
    <property type="entry name" value="AAA+_ATPase"/>
</dbReference>
<gene>
    <name evidence="11" type="ORF">Fcan01_07656</name>
</gene>
<dbReference type="Gene3D" id="3.40.50.300">
    <property type="entry name" value="P-loop containing nucleotide triphosphate hydrolases"/>
    <property type="match status" value="2"/>
</dbReference>
<name>A0A226EJ49_FOLCA</name>
<dbReference type="FunFam" id="3.40.50.300:FF:000298">
    <property type="entry name" value="ATP-binding cassette sub-family A member 12"/>
    <property type="match status" value="1"/>
</dbReference>
<accession>A0A226EJ49</accession>
<evidence type="ECO:0000313" key="11">
    <source>
        <dbReference type="EMBL" id="OXA56781.1"/>
    </source>
</evidence>
<dbReference type="PANTHER" id="PTHR19229">
    <property type="entry name" value="ATP-BINDING CASSETTE TRANSPORTER SUBFAMILY A ABCA"/>
    <property type="match status" value="1"/>
</dbReference>
<keyword evidence="8 9" id="KW-0472">Membrane</keyword>
<dbReference type="InterPro" id="IPR056264">
    <property type="entry name" value="R2_ABCA1-4-like"/>
</dbReference>
<evidence type="ECO:0000256" key="1">
    <source>
        <dbReference type="ARBA" id="ARBA00004141"/>
    </source>
</evidence>
<keyword evidence="7 9" id="KW-1133">Transmembrane helix</keyword>
<proteinExistence type="predicted"/>
<dbReference type="InterPro" id="IPR026082">
    <property type="entry name" value="ABCA"/>
</dbReference>
<dbReference type="GO" id="GO:0005319">
    <property type="term" value="F:lipid transporter activity"/>
    <property type="evidence" value="ECO:0007669"/>
    <property type="project" value="TreeGrafter"/>
</dbReference>
<feature type="transmembrane region" description="Helical" evidence="9">
    <location>
        <begin position="322"/>
        <end position="344"/>
    </location>
</feature>
<dbReference type="FunFam" id="3.40.50.300:FF:000327">
    <property type="entry name" value="ATP-binding cassette sub-family A member 3"/>
    <property type="match status" value="1"/>
</dbReference>
<feature type="transmembrane region" description="Helical" evidence="9">
    <location>
        <begin position="1072"/>
        <end position="1094"/>
    </location>
</feature>
<dbReference type="SUPFAM" id="SSF52540">
    <property type="entry name" value="P-loop containing nucleoside triphosphate hydrolases"/>
    <property type="match status" value="2"/>
</dbReference>
<reference evidence="11 12" key="1">
    <citation type="submission" date="2015-12" db="EMBL/GenBank/DDBJ databases">
        <title>The genome of Folsomia candida.</title>
        <authorList>
            <person name="Faddeeva A."/>
            <person name="Derks M.F."/>
            <person name="Anvar Y."/>
            <person name="Smit S."/>
            <person name="Van Straalen N."/>
            <person name="Roelofs D."/>
        </authorList>
    </citation>
    <scope>NUCLEOTIDE SEQUENCE [LARGE SCALE GENOMIC DNA]</scope>
    <source>
        <strain evidence="11 12">VU population</strain>
        <tissue evidence="11">Whole body</tissue>
    </source>
</reference>
<dbReference type="InterPro" id="IPR027417">
    <property type="entry name" value="P-loop_NTPase"/>
</dbReference>
<keyword evidence="12" id="KW-1185">Reference proteome</keyword>